<dbReference type="Proteomes" id="UP000202614">
    <property type="component" value="Segment"/>
</dbReference>
<feature type="compositionally biased region" description="Gly residues" evidence="1">
    <location>
        <begin position="110"/>
        <end position="122"/>
    </location>
</feature>
<evidence type="ECO:0000313" key="3">
    <source>
        <dbReference type="Proteomes" id="UP000202614"/>
    </source>
</evidence>
<dbReference type="EMBL" id="KT004677">
    <property type="protein sequence ID" value="AKU42395.1"/>
    <property type="molecule type" value="Genomic_DNA"/>
</dbReference>
<feature type="region of interest" description="Disordered" evidence="1">
    <location>
        <begin position="105"/>
        <end position="174"/>
    </location>
</feature>
<feature type="region of interest" description="Disordered" evidence="1">
    <location>
        <begin position="1"/>
        <end position="50"/>
    </location>
</feature>
<keyword evidence="3" id="KW-1185">Reference proteome</keyword>
<organism evidence="2 3">
    <name type="scientific">Mycobacterium phage UnionJack</name>
    <dbReference type="NCBI Taxonomy" id="1673876"/>
    <lineage>
        <taxon>Viruses</taxon>
        <taxon>Duplodnaviria</taxon>
        <taxon>Heunggongvirae</taxon>
        <taxon>Uroviricota</taxon>
        <taxon>Caudoviricetes</taxon>
        <taxon>Benedictvirus</taxon>
        <taxon>Benedictvirus unionjack</taxon>
    </lineage>
</organism>
<dbReference type="KEGG" id="vg:26625898"/>
<dbReference type="RefSeq" id="YP_009198815.1">
    <property type="nucleotide sequence ID" value="NC_028802.1"/>
</dbReference>
<name>A0A0K1LJS0_9CAUD</name>
<feature type="compositionally biased region" description="Pro residues" evidence="1">
    <location>
        <begin position="130"/>
        <end position="139"/>
    </location>
</feature>
<protein>
    <submittedName>
        <fullName evidence="2">Uncharacterized protein</fullName>
    </submittedName>
</protein>
<dbReference type="Pfam" id="PF25690">
    <property type="entry name" value="Phage_gp49"/>
    <property type="match status" value="1"/>
</dbReference>
<dbReference type="OrthoDB" id="14029at10239"/>
<gene>
    <name evidence="2" type="ORF">UNIONJACK_43</name>
</gene>
<accession>A0A0K1LJS0</accession>
<sequence length="174" mass="18259">MTLPGNDPWATAPAEPDQPPPPPAQGTESPWDTTPPEAQKPAAPVQVINKSDEGKVVLTFKEAAGFDASWIVVHANSVQEANDILDDHVALQALMAKTKKVAEFYRGGAPSSGGNGGGGGRKGQPAAAKQPPPGTPPAPDSSYEYKSGTKNGKFWHGWFPPKNSGKDVVWLPTD</sequence>
<evidence type="ECO:0000313" key="2">
    <source>
        <dbReference type="EMBL" id="AKU42395.1"/>
    </source>
</evidence>
<reference evidence="2 3" key="1">
    <citation type="submission" date="2015-06" db="EMBL/GenBank/DDBJ databases">
        <authorList>
            <person name="Alford R.F."/>
            <person name="Ferguson J.R."/>
            <person name="Griffin W.B."/>
            <person name="Guertin S.W."/>
            <person name="Mascioli J.B."/>
            <person name="Mishra N."/>
            <person name="Munoz M.J."/>
            <person name="Parrella L.E."/>
            <person name="Poss L.M."/>
            <person name="Ranjan D."/>
            <person name="Sack Q.V."/>
            <person name="Sentis A.J."/>
            <person name="Sopp T.K."/>
            <person name="Thomas A."/>
            <person name="Wienbar S.R."/>
            <person name="Woolford M."/>
            <person name="Forsyth K.S."/>
            <person name="Chandra V.M."/>
            <person name="Braun M.A."/>
            <person name="Jarvik J."/>
            <person name="Lopez A.J."/>
            <person name="Bradley K.W."/>
            <person name="Asai D.J."/>
            <person name="Bowman C.A."/>
            <person name="Russell D.A."/>
            <person name="Pope W.H."/>
            <person name="Jacobs-Sera D."/>
            <person name="Hendrix R.W."/>
            <person name="Hatfull G.F."/>
        </authorList>
    </citation>
    <scope>NUCLEOTIDE SEQUENCE [LARGE SCALE GENOMIC DNA]</scope>
</reference>
<proteinExistence type="predicted"/>
<evidence type="ECO:0000256" key="1">
    <source>
        <dbReference type="SAM" id="MobiDB-lite"/>
    </source>
</evidence>
<dbReference type="GeneID" id="26625898"/>
<dbReference type="InterPro" id="IPR057999">
    <property type="entry name" value="Gp49"/>
</dbReference>